<dbReference type="InterPro" id="IPR050425">
    <property type="entry name" value="NAD(P)_dehydrat-like"/>
</dbReference>
<dbReference type="GO" id="GO:0016616">
    <property type="term" value="F:oxidoreductase activity, acting on the CH-OH group of donors, NAD or NADP as acceptor"/>
    <property type="evidence" value="ECO:0007669"/>
    <property type="project" value="TreeGrafter"/>
</dbReference>
<evidence type="ECO:0000313" key="7">
    <source>
        <dbReference type="EMBL" id="PWI70896.1"/>
    </source>
</evidence>
<dbReference type="Gene3D" id="3.40.50.720">
    <property type="entry name" value="NAD(P)-binding Rossmann-like Domain"/>
    <property type="match status" value="1"/>
</dbReference>
<dbReference type="PANTHER" id="PTHR10366:SF562">
    <property type="entry name" value="ALDEHYDE REDUCTASE II (AFU_ORTHOLOGUE AFUA_1G11360)"/>
    <property type="match status" value="1"/>
</dbReference>
<protein>
    <submittedName>
        <fullName evidence="6">Aldehyde reductase</fullName>
    </submittedName>
</protein>
<proteinExistence type="inferred from homology"/>
<dbReference type="OMA" id="STAGWVK"/>
<evidence type="ECO:0000256" key="1">
    <source>
        <dbReference type="ARBA" id="ARBA00023002"/>
    </source>
</evidence>
<dbReference type="EMBL" id="JAWRVI010000015">
    <property type="protein sequence ID" value="KAK4090532.1"/>
    <property type="molecule type" value="Genomic_DNA"/>
</dbReference>
<comment type="caution">
    <text evidence="6">The sequence shown here is derived from an EMBL/GenBank/DDBJ whole genome shotgun (WGS) entry which is preliminary data.</text>
</comment>
<feature type="domain" description="NAD-dependent epimerase/dehydratase" evidence="3">
    <location>
        <begin position="15"/>
        <end position="197"/>
    </location>
</feature>
<dbReference type="GeneID" id="28892754"/>
<dbReference type="Proteomes" id="UP001287286">
    <property type="component" value="Unassembled WGS sequence"/>
</dbReference>
<evidence type="ECO:0000313" key="4">
    <source>
        <dbReference type="EMBL" id="KAK4090532.1"/>
    </source>
</evidence>
<reference evidence="7" key="1">
    <citation type="submission" date="2015-05" db="EMBL/GenBank/DDBJ databases">
        <authorList>
            <person name="Wang D.B."/>
            <person name="Wang M."/>
        </authorList>
    </citation>
    <scope>NUCLEOTIDE SEQUENCE</scope>
    <source>
        <strain evidence="7">36-1</strain>
    </source>
</reference>
<evidence type="ECO:0000313" key="6">
    <source>
        <dbReference type="EMBL" id="OAQ80633.1"/>
    </source>
</evidence>
<evidence type="ECO:0000313" key="9">
    <source>
        <dbReference type="Proteomes" id="UP000245956"/>
    </source>
</evidence>
<evidence type="ECO:0000256" key="2">
    <source>
        <dbReference type="ARBA" id="ARBA00023445"/>
    </source>
</evidence>
<dbReference type="EMBL" id="LSBI01000015">
    <property type="protein sequence ID" value="OAQ75873.1"/>
    <property type="molecule type" value="Genomic_DNA"/>
</dbReference>
<dbReference type="PANTHER" id="PTHR10366">
    <property type="entry name" value="NAD DEPENDENT EPIMERASE/DEHYDRATASE"/>
    <property type="match status" value="1"/>
</dbReference>
<reference evidence="4" key="4">
    <citation type="submission" date="2023-11" db="EMBL/GenBank/DDBJ databases">
        <authorList>
            <person name="Beijen E."/>
            <person name="Ohm R.A."/>
        </authorList>
    </citation>
    <scope>NUCLEOTIDE SEQUENCE</scope>
    <source>
        <strain evidence="4">CBS 150709</strain>
    </source>
</reference>
<dbReference type="EMBL" id="LCWV01000008">
    <property type="protein sequence ID" value="PWI70896.1"/>
    <property type="molecule type" value="Genomic_DNA"/>
</dbReference>
<dbReference type="RefSeq" id="XP_018173646.1">
    <property type="nucleotide sequence ID" value="XM_018327705.1"/>
</dbReference>
<keyword evidence="10" id="KW-1185">Reference proteome</keyword>
<dbReference type="InterPro" id="IPR001509">
    <property type="entry name" value="Epimerase_deHydtase"/>
</dbReference>
<evidence type="ECO:0000313" key="5">
    <source>
        <dbReference type="EMBL" id="OAQ75873.1"/>
    </source>
</evidence>
<organism evidence="6 8">
    <name type="scientific">Purpureocillium lilacinum</name>
    <name type="common">Paecilomyces lilacinus</name>
    <dbReference type="NCBI Taxonomy" id="33203"/>
    <lineage>
        <taxon>Eukaryota</taxon>
        <taxon>Fungi</taxon>
        <taxon>Dikarya</taxon>
        <taxon>Ascomycota</taxon>
        <taxon>Pezizomycotina</taxon>
        <taxon>Sordariomycetes</taxon>
        <taxon>Hypocreomycetidae</taxon>
        <taxon>Hypocreales</taxon>
        <taxon>Ophiocordycipitaceae</taxon>
        <taxon>Purpureocillium</taxon>
    </lineage>
</organism>
<dbReference type="InterPro" id="IPR036291">
    <property type="entry name" value="NAD(P)-bd_dom_sf"/>
</dbReference>
<dbReference type="STRING" id="33203.A0A179GTL0"/>
<evidence type="ECO:0000313" key="10">
    <source>
        <dbReference type="Proteomes" id="UP001287286"/>
    </source>
</evidence>
<evidence type="ECO:0000259" key="3">
    <source>
        <dbReference type="Pfam" id="PF01370"/>
    </source>
</evidence>
<reference evidence="4 10" key="5">
    <citation type="journal article" date="2024" name="Microbiol. Resour. Announc.">
        <title>Genome annotations for the ascomycete fungi Trichoderma harzianum, Trichoderma aggressivum, and Purpureocillium lilacinum.</title>
        <authorList>
            <person name="Beijen E.P.W."/>
            <person name="Ohm R.A."/>
        </authorList>
    </citation>
    <scope>NUCLEOTIDE SEQUENCE [LARGE SCALE GENOMIC DNA]</scope>
    <source>
        <strain evidence="4 10">CBS 150709</strain>
    </source>
</reference>
<dbReference type="KEGG" id="plj:28892754"/>
<dbReference type="Proteomes" id="UP000245956">
    <property type="component" value="Unassembled WGS sequence"/>
</dbReference>
<dbReference type="AlphaFoldDB" id="A0A179GTL0"/>
<accession>A0A179GTL0</accession>
<sequence>MTVPKDVSLPKDSLVLVTGVTGFIGSNVADQFLNYGYRVRGTTRDAGKAAWLSALFEEKYGKGRFELATVVDMAADGAYNDAVKGASAVAHVASDMSMDYNPNKVIPPVVAGALSALKAAIAEPSVKRFVYTSSSSATTNASTSKEGVVVTEETWNDAAVREAWADPPYEPSRASAVYSASKTTAEKETWALYREAQKSRPDLIMNTVLPNVNFGPSLNPAIQGHPSTSYYPVLAWKGDRASIEPLLPQYFVNVQDTARLHVAAAILPQVKDERIFAYAGRFNWDTVLDILRKHNPGREFIPNFHGGVDANVIKPAARAEDLLRQIGRTGWTSLEESILANTEDLRD</sequence>
<comment type="similarity">
    <text evidence="2">Belongs to the NAD(P)-dependent epimerase/dehydratase family. Dihydroflavonol-4-reductase subfamily.</text>
</comment>
<dbReference type="OrthoDB" id="2735536at2759"/>
<keyword evidence="1" id="KW-0560">Oxidoreductase</keyword>
<dbReference type="SUPFAM" id="SSF51735">
    <property type="entry name" value="NAD(P)-binding Rossmann-fold domains"/>
    <property type="match status" value="1"/>
</dbReference>
<dbReference type="EMBL" id="LSBH01000004">
    <property type="protein sequence ID" value="OAQ80633.1"/>
    <property type="molecule type" value="Genomic_DNA"/>
</dbReference>
<dbReference type="Proteomes" id="UP000078340">
    <property type="component" value="Unassembled WGS sequence"/>
</dbReference>
<name>A0A179GTL0_PURLI</name>
<evidence type="ECO:0000313" key="8">
    <source>
        <dbReference type="Proteomes" id="UP000078240"/>
    </source>
</evidence>
<reference evidence="6 8" key="3">
    <citation type="submission" date="2016-01" db="EMBL/GenBank/DDBJ databases">
        <title>Biosynthesis of antibiotic leucinostatins and their inhibition on Phytophthora in bio-control Purpureocillium lilacinum.</title>
        <authorList>
            <person name="Wang G."/>
            <person name="Liu Z."/>
            <person name="Lin R."/>
            <person name="Li E."/>
            <person name="Mao Z."/>
            <person name="Ling J."/>
            <person name="Yin W."/>
            <person name="Xie B."/>
        </authorList>
    </citation>
    <scope>NUCLEOTIDE SEQUENCE [LARGE SCALE GENOMIC DNA]</scope>
    <source>
        <strain evidence="6">PLBJ-1</strain>
        <strain evidence="5">PLFJ-1</strain>
    </source>
</reference>
<reference evidence="7 9" key="2">
    <citation type="journal article" date="2016" name="Front. Microbiol.">
        <title>Genome and transcriptome sequences reveal the specific parasitism of the nematophagous Purpureocillium lilacinum 36-1.</title>
        <authorList>
            <person name="Xie J."/>
            <person name="Li S."/>
            <person name="Mo C."/>
            <person name="Xiao X."/>
            <person name="Peng D."/>
            <person name="Wang G."/>
            <person name="Xiao Y."/>
        </authorList>
    </citation>
    <scope>NUCLEOTIDE SEQUENCE [LARGE SCALE GENOMIC DNA]</scope>
    <source>
        <strain evidence="7 9">36-1</strain>
    </source>
</reference>
<dbReference type="Pfam" id="PF01370">
    <property type="entry name" value="Epimerase"/>
    <property type="match status" value="1"/>
</dbReference>
<dbReference type="Proteomes" id="UP000078240">
    <property type="component" value="Unassembled WGS sequence"/>
</dbReference>
<gene>
    <name evidence="7" type="ORF">PCL_12264</name>
    <name evidence="4" type="ORF">Purlil1_5204</name>
    <name evidence="6" type="ORF">VFPBJ_06218</name>
    <name evidence="5" type="ORF">VFPFJ_10637</name>
</gene>